<accession>A0A448Z2B0</accession>
<protein>
    <recommendedName>
        <fullName evidence="5">Transmembrane protein</fullName>
    </recommendedName>
</protein>
<evidence type="ECO:0000313" key="4">
    <source>
        <dbReference type="Proteomes" id="UP000291116"/>
    </source>
</evidence>
<keyword evidence="2" id="KW-0472">Membrane</keyword>
<dbReference type="AlphaFoldDB" id="A0A448Z2B0"/>
<keyword evidence="2" id="KW-1133">Transmembrane helix</keyword>
<evidence type="ECO:0000256" key="1">
    <source>
        <dbReference type="SAM" id="MobiDB-lite"/>
    </source>
</evidence>
<proteinExistence type="predicted"/>
<name>A0A448Z2B0_9STRA</name>
<reference evidence="3 4" key="1">
    <citation type="submission" date="2019-01" db="EMBL/GenBank/DDBJ databases">
        <authorList>
            <person name="Ferrante I. M."/>
        </authorList>
    </citation>
    <scope>NUCLEOTIDE SEQUENCE [LARGE SCALE GENOMIC DNA]</scope>
    <source>
        <strain evidence="3 4">B856</strain>
    </source>
</reference>
<feature type="compositionally biased region" description="Basic and acidic residues" evidence="1">
    <location>
        <begin position="96"/>
        <end position="113"/>
    </location>
</feature>
<feature type="compositionally biased region" description="Basic and acidic residues" evidence="1">
    <location>
        <begin position="1"/>
        <end position="68"/>
    </location>
</feature>
<evidence type="ECO:0008006" key="5">
    <source>
        <dbReference type="Google" id="ProtNLM"/>
    </source>
</evidence>
<keyword evidence="4" id="KW-1185">Reference proteome</keyword>
<sequence>MLRGIDGTKVDKDHKKEGNDPKTAAEEEEERMEHEILLAVLKEGRGERDERGEREEWSQHVGWHRKENVGVLKRQRASRDRGESAGPQRNGLGHNLRADRRHSDRGLDNDDRLPSSLLQSGGKLVETGGKHGFGSLHGKSAEGSLPMSLVLALAALFLFCFGVSLRVRNKASRSRIGGFRRRSTKGRTL</sequence>
<gene>
    <name evidence="3" type="ORF">PSNMU_V1.4_AUG-EV-PASAV3_0028960</name>
</gene>
<feature type="region of interest" description="Disordered" evidence="1">
    <location>
        <begin position="1"/>
        <end position="124"/>
    </location>
</feature>
<keyword evidence="2" id="KW-0812">Transmembrane</keyword>
<evidence type="ECO:0000256" key="2">
    <source>
        <dbReference type="SAM" id="Phobius"/>
    </source>
</evidence>
<organism evidence="3 4">
    <name type="scientific">Pseudo-nitzschia multistriata</name>
    <dbReference type="NCBI Taxonomy" id="183589"/>
    <lineage>
        <taxon>Eukaryota</taxon>
        <taxon>Sar</taxon>
        <taxon>Stramenopiles</taxon>
        <taxon>Ochrophyta</taxon>
        <taxon>Bacillariophyta</taxon>
        <taxon>Bacillariophyceae</taxon>
        <taxon>Bacillariophycidae</taxon>
        <taxon>Bacillariales</taxon>
        <taxon>Bacillariaceae</taxon>
        <taxon>Pseudo-nitzschia</taxon>
    </lineage>
</organism>
<evidence type="ECO:0000313" key="3">
    <source>
        <dbReference type="EMBL" id="VEU36145.1"/>
    </source>
</evidence>
<feature type="transmembrane region" description="Helical" evidence="2">
    <location>
        <begin position="145"/>
        <end position="165"/>
    </location>
</feature>
<dbReference type="Proteomes" id="UP000291116">
    <property type="component" value="Unassembled WGS sequence"/>
</dbReference>
<dbReference type="EMBL" id="CAACVS010000080">
    <property type="protein sequence ID" value="VEU36145.1"/>
    <property type="molecule type" value="Genomic_DNA"/>
</dbReference>